<dbReference type="Pfam" id="PF26158">
    <property type="entry name" value="Claudin_TMEM179-179B"/>
    <property type="match status" value="1"/>
</dbReference>
<feature type="transmembrane region" description="Helical" evidence="6">
    <location>
        <begin position="65"/>
        <end position="84"/>
    </location>
</feature>
<evidence type="ECO:0000313" key="9">
    <source>
        <dbReference type="Proteomes" id="UP000790347"/>
    </source>
</evidence>
<evidence type="ECO:0000256" key="6">
    <source>
        <dbReference type="SAM" id="Phobius"/>
    </source>
</evidence>
<keyword evidence="2 6" id="KW-0812">Transmembrane</keyword>
<feature type="transmembrane region" description="Helical" evidence="6">
    <location>
        <begin position="165"/>
        <end position="185"/>
    </location>
</feature>
<keyword evidence="4 6" id="KW-0472">Membrane</keyword>
<dbReference type="OrthoDB" id="6423876at2759"/>
<reference evidence="7" key="2">
    <citation type="submission" date="2020-06" db="EMBL/GenBank/DDBJ databases">
        <authorList>
            <person name="Ji K."/>
            <person name="Li J."/>
        </authorList>
    </citation>
    <scope>NUCLEOTIDE SEQUENCE</scope>
    <source>
        <strain evidence="7">JKM2019</strain>
        <tissue evidence="7">Whole body</tissue>
    </source>
</reference>
<organism evidence="8 9">
    <name type="scientific">Dermatophagoides farinae</name>
    <name type="common">American house dust mite</name>
    <dbReference type="NCBI Taxonomy" id="6954"/>
    <lineage>
        <taxon>Eukaryota</taxon>
        <taxon>Metazoa</taxon>
        <taxon>Ecdysozoa</taxon>
        <taxon>Arthropoda</taxon>
        <taxon>Chelicerata</taxon>
        <taxon>Arachnida</taxon>
        <taxon>Acari</taxon>
        <taxon>Acariformes</taxon>
        <taxon>Sarcoptiformes</taxon>
        <taxon>Astigmata</taxon>
        <taxon>Psoroptidia</taxon>
        <taxon>Analgoidea</taxon>
        <taxon>Pyroglyphidae</taxon>
        <taxon>Dermatophagoidinae</taxon>
        <taxon>Dermatophagoides</taxon>
    </lineage>
</organism>
<evidence type="ECO:0000313" key="7">
    <source>
        <dbReference type="EMBL" id="KAH7645856.1"/>
    </source>
</evidence>
<dbReference type="EMBL" id="ASGP02000003">
    <property type="protein sequence ID" value="KAH9516079.1"/>
    <property type="molecule type" value="Genomic_DNA"/>
</dbReference>
<comment type="subcellular location">
    <subcellularLocation>
        <location evidence="1">Membrane</location>
        <topology evidence="1">Multi-pass membrane protein</topology>
    </subcellularLocation>
</comment>
<dbReference type="Proteomes" id="UP000828236">
    <property type="component" value="Unassembled WGS sequence"/>
</dbReference>
<gene>
    <name evidence="8" type="ORF">DERF_006840</name>
    <name evidence="7" type="ORF">HUG17_1394</name>
</gene>
<evidence type="ECO:0000256" key="4">
    <source>
        <dbReference type="ARBA" id="ARBA00023136"/>
    </source>
</evidence>
<reference evidence="8" key="1">
    <citation type="submission" date="2013-05" db="EMBL/GenBank/DDBJ databases">
        <authorList>
            <person name="Yim A.K.Y."/>
            <person name="Chan T.F."/>
            <person name="Ji K.M."/>
            <person name="Liu X.Y."/>
            <person name="Zhou J.W."/>
            <person name="Li R.Q."/>
            <person name="Yang K.Y."/>
            <person name="Li J."/>
            <person name="Li M."/>
            <person name="Law P.T.W."/>
            <person name="Wu Y.L."/>
            <person name="Cai Z.L."/>
            <person name="Qin H."/>
            <person name="Bao Y."/>
            <person name="Leung R.K.K."/>
            <person name="Ng P.K.S."/>
            <person name="Zou J."/>
            <person name="Zhong X.J."/>
            <person name="Ran P.X."/>
            <person name="Zhong N.S."/>
            <person name="Liu Z.G."/>
            <person name="Tsui S.K.W."/>
        </authorList>
    </citation>
    <scope>NUCLEOTIDE SEQUENCE</scope>
    <source>
        <strain evidence="8">Derf</strain>
        <tissue evidence="8">Whole organism</tissue>
    </source>
</reference>
<protein>
    <submittedName>
        <fullName evidence="7">Mttp</fullName>
    </submittedName>
</protein>
<keyword evidence="9" id="KW-1185">Reference proteome</keyword>
<dbReference type="AlphaFoldDB" id="A0A922HY51"/>
<evidence type="ECO:0000256" key="3">
    <source>
        <dbReference type="ARBA" id="ARBA00022989"/>
    </source>
</evidence>
<evidence type="ECO:0000256" key="5">
    <source>
        <dbReference type="ARBA" id="ARBA00093776"/>
    </source>
</evidence>
<evidence type="ECO:0000313" key="8">
    <source>
        <dbReference type="EMBL" id="KAH9516079.1"/>
    </source>
</evidence>
<feature type="transmembrane region" description="Helical" evidence="6">
    <location>
        <begin position="96"/>
        <end position="116"/>
    </location>
</feature>
<name>A0A922HY51_DERFA</name>
<comment type="similarity">
    <text evidence="5">Belongs to the TMEM179 family.</text>
</comment>
<sequence length="222" mass="25383">MNDKIFLIIQCATHLICLLVSLYVIIPLGTHLNDFHGHCALFSCGHYIEDDGHFEPEWANKSPCIISILIGSFTFICSFVQIFMKLRLLYTNAECTFFHAFLCFFFDCILVLLVLIDGIITTLGFYIWCDCVTQRFSSCSIAASVMEIGINSTIVAKNFSYQLGIVQFGIWALLVCACLQLMLSMRKVFLYHERLNLIAGMSSERRRHHHHRSEGYSSLNEQ</sequence>
<evidence type="ECO:0000256" key="2">
    <source>
        <dbReference type="ARBA" id="ARBA00022692"/>
    </source>
</evidence>
<evidence type="ECO:0000256" key="1">
    <source>
        <dbReference type="ARBA" id="ARBA00004141"/>
    </source>
</evidence>
<dbReference type="Proteomes" id="UP000790347">
    <property type="component" value="Unassembled WGS sequence"/>
</dbReference>
<dbReference type="PANTHER" id="PTHR31872:SF4">
    <property type="entry name" value="TRANSMEMBRANE PROTEIN 179"/>
    <property type="match status" value="1"/>
</dbReference>
<keyword evidence="3 6" id="KW-1133">Transmembrane helix</keyword>
<feature type="transmembrane region" description="Helical" evidence="6">
    <location>
        <begin position="7"/>
        <end position="26"/>
    </location>
</feature>
<reference evidence="8" key="4">
    <citation type="journal article" date="2022" name="Res Sq">
        <title>Comparative Genomics Reveals Insights into the Divergent Evolution of Astigmatic Mites and Household Pest Adaptations.</title>
        <authorList>
            <person name="Xiong Q."/>
            <person name="Wan A.T.-Y."/>
            <person name="Liu X.-Y."/>
            <person name="Fung C.S.-H."/>
            <person name="Xiao X."/>
            <person name="Malainual N."/>
            <person name="Hou J."/>
            <person name="Wang L."/>
            <person name="Wang M."/>
            <person name="Yang K."/>
            <person name="Cui Y."/>
            <person name="Leung E."/>
            <person name="Nong W."/>
            <person name="Shin S.-K."/>
            <person name="Au S."/>
            <person name="Jeong K.Y."/>
            <person name="Chew F.T."/>
            <person name="Hui J."/>
            <person name="Leung T.F."/>
            <person name="Tungtrongchitr A."/>
            <person name="Zhong N."/>
            <person name="Liu Z."/>
            <person name="Tsui S."/>
        </authorList>
    </citation>
    <scope>NUCLEOTIDE SEQUENCE</scope>
    <source>
        <strain evidence="8">Derf</strain>
        <tissue evidence="8">Whole organism</tissue>
    </source>
</reference>
<dbReference type="InterPro" id="IPR029673">
    <property type="entry name" value="TMEM179"/>
</dbReference>
<dbReference type="EMBL" id="SDOV01000001">
    <property type="protein sequence ID" value="KAH7645856.1"/>
    <property type="molecule type" value="Genomic_DNA"/>
</dbReference>
<proteinExistence type="inferred from homology"/>
<dbReference type="InterPro" id="IPR059010">
    <property type="entry name" value="TMEM179-179B"/>
</dbReference>
<comment type="caution">
    <text evidence="8">The sequence shown here is derived from an EMBL/GenBank/DDBJ whole genome shotgun (WGS) entry which is preliminary data.</text>
</comment>
<reference evidence="7" key="3">
    <citation type="journal article" date="2021" name="World Allergy Organ. J.">
        <title>Chromosome-level assembly of Dermatophagoides farinae genome and transcriptome reveals two novel allergens Der f 37 and Der f 39.</title>
        <authorList>
            <person name="Chen J."/>
            <person name="Cai Z."/>
            <person name="Fan D."/>
            <person name="Hu J."/>
            <person name="Hou Y."/>
            <person name="He Y."/>
            <person name="Zhang Z."/>
            <person name="Zhao Z."/>
            <person name="Gao P."/>
            <person name="Hu W."/>
            <person name="Sun J."/>
            <person name="Li J."/>
            <person name="Ji K."/>
        </authorList>
    </citation>
    <scope>NUCLEOTIDE SEQUENCE</scope>
    <source>
        <strain evidence="7">JKM2019</strain>
    </source>
</reference>
<accession>A0A922HY51</accession>
<dbReference type="PANTHER" id="PTHR31872">
    <property type="entry name" value="TRANSMEMBRANE PROTEIN 179"/>
    <property type="match status" value="1"/>
</dbReference>